<dbReference type="OrthoDB" id="2418411at2"/>
<comment type="caution">
    <text evidence="2">The sequence shown here is derived from an EMBL/GenBank/DDBJ whole genome shotgun (WGS) entry which is preliminary data.</text>
</comment>
<proteinExistence type="predicted"/>
<dbReference type="AlphaFoldDB" id="A0A6I4ZUG2"/>
<keyword evidence="1" id="KW-1133">Transmembrane helix</keyword>
<dbReference type="RefSeq" id="WP_160846549.1">
    <property type="nucleotide sequence ID" value="NZ_WMEQ01000002.1"/>
</dbReference>
<evidence type="ECO:0000313" key="2">
    <source>
        <dbReference type="EMBL" id="MYL32804.1"/>
    </source>
</evidence>
<keyword evidence="1" id="KW-0812">Transmembrane</keyword>
<protein>
    <submittedName>
        <fullName evidence="2">Cytochrome c oxidase subunit 2A</fullName>
    </submittedName>
</protein>
<sequence length="50" mass="5540">MTNTPLQNEETKTQTTEEAPYLKGTFIAVLIVGACLVATWLGVWGLFLNR</sequence>
<reference evidence="2 3" key="1">
    <citation type="submission" date="2019-11" db="EMBL/GenBank/DDBJ databases">
        <title>Genome sequences of 17 halophilic strains isolated from different environments.</title>
        <authorList>
            <person name="Furrow R.E."/>
        </authorList>
    </citation>
    <scope>NUCLEOTIDE SEQUENCE [LARGE SCALE GENOMIC DNA]</scope>
    <source>
        <strain evidence="2 3">22514_16_FS</strain>
    </source>
</reference>
<feature type="transmembrane region" description="Helical" evidence="1">
    <location>
        <begin position="26"/>
        <end position="48"/>
    </location>
</feature>
<keyword evidence="1" id="KW-0472">Membrane</keyword>
<dbReference type="Proteomes" id="UP000468638">
    <property type="component" value="Unassembled WGS sequence"/>
</dbReference>
<evidence type="ECO:0000313" key="3">
    <source>
        <dbReference type="Proteomes" id="UP000468638"/>
    </source>
</evidence>
<evidence type="ECO:0000256" key="1">
    <source>
        <dbReference type="SAM" id="Phobius"/>
    </source>
</evidence>
<dbReference type="EMBL" id="WMEQ01000002">
    <property type="protein sequence ID" value="MYL32804.1"/>
    <property type="molecule type" value="Genomic_DNA"/>
</dbReference>
<name>A0A6I4ZUG2_9BACI</name>
<accession>A0A6I4ZUG2</accession>
<gene>
    <name evidence="2" type="ORF">GLW05_04250</name>
</gene>
<organism evidence="2 3">
    <name type="scientific">Pontibacillus yanchengensis</name>
    <dbReference type="NCBI Taxonomy" id="462910"/>
    <lineage>
        <taxon>Bacteria</taxon>
        <taxon>Bacillati</taxon>
        <taxon>Bacillota</taxon>
        <taxon>Bacilli</taxon>
        <taxon>Bacillales</taxon>
        <taxon>Bacillaceae</taxon>
        <taxon>Pontibacillus</taxon>
    </lineage>
</organism>